<organism evidence="10 11">
    <name type="scientific">Comamonas terrigena</name>
    <dbReference type="NCBI Taxonomy" id="32013"/>
    <lineage>
        <taxon>Bacteria</taxon>
        <taxon>Pseudomonadati</taxon>
        <taxon>Pseudomonadota</taxon>
        <taxon>Betaproteobacteria</taxon>
        <taxon>Burkholderiales</taxon>
        <taxon>Comamonadaceae</taxon>
        <taxon>Comamonas</taxon>
    </lineage>
</organism>
<evidence type="ECO:0000313" key="10">
    <source>
        <dbReference type="EMBL" id="PEH90979.1"/>
    </source>
</evidence>
<keyword evidence="5" id="KW-0249">Electron transport</keyword>
<accession>A0A2A7V066</accession>
<dbReference type="SUPFAM" id="SSF54292">
    <property type="entry name" value="2Fe-2S ferredoxin-like"/>
    <property type="match status" value="1"/>
</dbReference>
<proteinExistence type="inferred from homology"/>
<comment type="similarity">
    <text evidence="1">Belongs to the 2Fe2S plant-type ferredoxin family.</text>
</comment>
<evidence type="ECO:0000256" key="2">
    <source>
        <dbReference type="ARBA" id="ARBA00022448"/>
    </source>
</evidence>
<dbReference type="AlphaFoldDB" id="A0A2A7V066"/>
<evidence type="ECO:0000256" key="8">
    <source>
        <dbReference type="ARBA" id="ARBA00034078"/>
    </source>
</evidence>
<evidence type="ECO:0000256" key="4">
    <source>
        <dbReference type="ARBA" id="ARBA00022723"/>
    </source>
</evidence>
<keyword evidence="7" id="KW-0411">Iron-sulfur</keyword>
<dbReference type="STRING" id="1219032.GCA_001515545_02751"/>
<feature type="domain" description="2Fe-2S ferredoxin-type" evidence="9">
    <location>
        <begin position="10"/>
        <end position="98"/>
    </location>
</feature>
<dbReference type="InterPro" id="IPR012675">
    <property type="entry name" value="Beta-grasp_dom_sf"/>
</dbReference>
<comment type="cofactor">
    <cofactor evidence="8">
        <name>[2Fe-2S] cluster</name>
        <dbReference type="ChEBI" id="CHEBI:190135"/>
    </cofactor>
</comment>
<dbReference type="EMBL" id="PDEA01000001">
    <property type="protein sequence ID" value="PEH90979.1"/>
    <property type="molecule type" value="Genomic_DNA"/>
</dbReference>
<comment type="caution">
    <text evidence="10">The sequence shown here is derived from an EMBL/GenBank/DDBJ whole genome shotgun (WGS) entry which is preliminary data.</text>
</comment>
<keyword evidence="2" id="KW-0813">Transport</keyword>
<reference evidence="11" key="1">
    <citation type="submission" date="2017-09" db="EMBL/GenBank/DDBJ databases">
        <title>FDA dAtabase for Regulatory Grade micrObial Sequences (FDA-ARGOS): Supporting development and validation of Infectious Disease Dx tests.</title>
        <authorList>
            <person name="Minogue T."/>
            <person name="Wolcott M."/>
            <person name="Wasieloski L."/>
            <person name="Aguilar W."/>
            <person name="Moore D."/>
            <person name="Tallon L."/>
            <person name="Sadzewicz L."/>
            <person name="Ott S."/>
            <person name="Zhao X."/>
            <person name="Nagaraj S."/>
            <person name="Vavikolanu K."/>
            <person name="Aluvathingal J."/>
            <person name="Nadendla S."/>
            <person name="Sichtig H."/>
        </authorList>
    </citation>
    <scope>NUCLEOTIDE SEQUENCE [LARGE SCALE GENOMIC DNA]</scope>
    <source>
        <strain evidence="11">FDAARGOS_394</strain>
    </source>
</reference>
<sequence length="98" mass="10519">MSSEFAPPFFIARLSPSDQQCDAWADQSLLDSMEQGGLDWPSSCRNGTCRTCIGQLVSGSVHYAVEWPGLSAEEKAEGCVLPCVAIPDGDVVLQDPSR</sequence>
<dbReference type="GO" id="GO:0051537">
    <property type="term" value="F:2 iron, 2 sulfur cluster binding"/>
    <property type="evidence" value="ECO:0007669"/>
    <property type="project" value="UniProtKB-KW"/>
</dbReference>
<evidence type="ECO:0000313" key="11">
    <source>
        <dbReference type="Proteomes" id="UP000220246"/>
    </source>
</evidence>
<dbReference type="InterPro" id="IPR001041">
    <property type="entry name" value="2Fe-2S_ferredoxin-type"/>
</dbReference>
<evidence type="ECO:0000256" key="5">
    <source>
        <dbReference type="ARBA" id="ARBA00022982"/>
    </source>
</evidence>
<evidence type="ECO:0000259" key="9">
    <source>
        <dbReference type="PROSITE" id="PS51085"/>
    </source>
</evidence>
<evidence type="ECO:0000256" key="1">
    <source>
        <dbReference type="ARBA" id="ARBA00007874"/>
    </source>
</evidence>
<dbReference type="Proteomes" id="UP000220246">
    <property type="component" value="Unassembled WGS sequence"/>
</dbReference>
<keyword evidence="11" id="KW-1185">Reference proteome</keyword>
<dbReference type="PANTHER" id="PTHR43112:SF3">
    <property type="entry name" value="FERREDOXIN-2, CHLOROPLASTIC"/>
    <property type="match status" value="1"/>
</dbReference>
<dbReference type="OrthoDB" id="9806195at2"/>
<dbReference type="RefSeq" id="WP_066539487.1">
    <property type="nucleotide sequence ID" value="NZ_DALZQJ010000002.1"/>
</dbReference>
<dbReference type="PANTHER" id="PTHR43112">
    <property type="entry name" value="FERREDOXIN"/>
    <property type="match status" value="1"/>
</dbReference>
<protein>
    <submittedName>
        <fullName evidence="10">Ferredoxin</fullName>
    </submittedName>
</protein>
<dbReference type="CDD" id="cd00207">
    <property type="entry name" value="fer2"/>
    <property type="match status" value="1"/>
</dbReference>
<dbReference type="Gene3D" id="3.10.20.30">
    <property type="match status" value="1"/>
</dbReference>
<dbReference type="GO" id="GO:0046872">
    <property type="term" value="F:metal ion binding"/>
    <property type="evidence" value="ECO:0007669"/>
    <property type="project" value="UniProtKB-KW"/>
</dbReference>
<gene>
    <name evidence="10" type="ORF">CRM82_09240</name>
</gene>
<name>A0A2A7V066_COMTR</name>
<dbReference type="Pfam" id="PF00111">
    <property type="entry name" value="Fer2"/>
    <property type="match status" value="1"/>
</dbReference>
<keyword evidence="6" id="KW-0408">Iron</keyword>
<evidence type="ECO:0000256" key="6">
    <source>
        <dbReference type="ARBA" id="ARBA00023004"/>
    </source>
</evidence>
<dbReference type="InterPro" id="IPR036010">
    <property type="entry name" value="2Fe-2S_ferredoxin-like_sf"/>
</dbReference>
<evidence type="ECO:0000256" key="3">
    <source>
        <dbReference type="ARBA" id="ARBA00022714"/>
    </source>
</evidence>
<keyword evidence="4" id="KW-0479">Metal-binding</keyword>
<evidence type="ECO:0000256" key="7">
    <source>
        <dbReference type="ARBA" id="ARBA00023014"/>
    </source>
</evidence>
<dbReference type="PROSITE" id="PS51085">
    <property type="entry name" value="2FE2S_FER_2"/>
    <property type="match status" value="1"/>
</dbReference>
<keyword evidence="3" id="KW-0001">2Fe-2S</keyword>
<dbReference type="GeneID" id="80800788"/>